<dbReference type="PANTHER" id="PTHR39188:SF3">
    <property type="entry name" value="STAGE IV SPORULATION PROTEIN FB"/>
    <property type="match status" value="1"/>
</dbReference>
<dbReference type="EMBL" id="JBHMDG010000024">
    <property type="protein sequence ID" value="MFB9314719.1"/>
    <property type="molecule type" value="Genomic_DNA"/>
</dbReference>
<keyword evidence="5" id="KW-0862">Zinc</keyword>
<protein>
    <submittedName>
        <fullName evidence="8">Uncharacterized protein</fullName>
    </submittedName>
</protein>
<evidence type="ECO:0000256" key="7">
    <source>
        <dbReference type="SAM" id="Phobius"/>
    </source>
</evidence>
<dbReference type="RefSeq" id="WP_140010611.1">
    <property type="nucleotide sequence ID" value="NZ_JBHMDG010000024.1"/>
</dbReference>
<keyword evidence="3" id="KW-0645">Protease</keyword>
<keyword evidence="9" id="KW-1185">Reference proteome</keyword>
<feature type="transmembrane region" description="Helical" evidence="7">
    <location>
        <begin position="186"/>
        <end position="206"/>
    </location>
</feature>
<evidence type="ECO:0000256" key="5">
    <source>
        <dbReference type="ARBA" id="ARBA00022833"/>
    </source>
</evidence>
<feature type="transmembrane region" description="Helical" evidence="7">
    <location>
        <begin position="52"/>
        <end position="71"/>
    </location>
</feature>
<gene>
    <name evidence="8" type="ORF">ACFFRI_16800</name>
</gene>
<keyword evidence="7" id="KW-1133">Transmembrane helix</keyword>
<dbReference type="Proteomes" id="UP001589750">
    <property type="component" value="Unassembled WGS sequence"/>
</dbReference>
<name>A0ABV5KD95_9ACTN</name>
<evidence type="ECO:0000256" key="1">
    <source>
        <dbReference type="ARBA" id="ARBA00001947"/>
    </source>
</evidence>
<accession>A0ABV5KD95</accession>
<evidence type="ECO:0000256" key="3">
    <source>
        <dbReference type="ARBA" id="ARBA00022670"/>
    </source>
</evidence>
<keyword evidence="6" id="KW-0482">Metalloprotease</keyword>
<evidence type="ECO:0000313" key="8">
    <source>
        <dbReference type="EMBL" id="MFB9314719.1"/>
    </source>
</evidence>
<reference evidence="8 9" key="1">
    <citation type="submission" date="2024-09" db="EMBL/GenBank/DDBJ databases">
        <authorList>
            <person name="Sun Q."/>
            <person name="Mori K."/>
        </authorList>
    </citation>
    <scope>NUCLEOTIDE SEQUENCE [LARGE SCALE GENOMIC DNA]</scope>
    <source>
        <strain evidence="8 9">JCM 9626</strain>
    </source>
</reference>
<evidence type="ECO:0000256" key="4">
    <source>
        <dbReference type="ARBA" id="ARBA00022801"/>
    </source>
</evidence>
<keyword evidence="4" id="KW-0378">Hydrolase</keyword>
<sequence length="320" mass="32242">MPLTPASPWAVRVGRVGRTDIRVSASCLVVVALIAVAFAPRADALVPGIGPVSLLAGVGVGVLVYAAALVHEGAHAVLARRHGHEVPAIVLAAAGGRTRVTGESAGPREEAVTAFAGPAVSLAIGAVALGSRLTVDAGLLALALEAVVLANLLIGLLDLVPSPPLDGGRLVRALAWHLTGSRARGALAAAWTGRATGVVLVVLPVLTAAVTGSTASTSVWAICLGLGMLAWLSSSAELGFDRLRVRVEGLAVADLARPLVPGVPAHQVSSGLPTLPHAATADEVLVALVRRPDDHLLVDAAGTPRGLLSLADLEKMGPTR</sequence>
<comment type="caution">
    <text evidence="8">The sequence shown here is derived from an EMBL/GenBank/DDBJ whole genome shotgun (WGS) entry which is preliminary data.</text>
</comment>
<proteinExistence type="inferred from homology"/>
<evidence type="ECO:0000256" key="6">
    <source>
        <dbReference type="ARBA" id="ARBA00023049"/>
    </source>
</evidence>
<comment type="cofactor">
    <cofactor evidence="1">
        <name>Zn(2+)</name>
        <dbReference type="ChEBI" id="CHEBI:29105"/>
    </cofactor>
</comment>
<feature type="transmembrane region" description="Helical" evidence="7">
    <location>
        <begin position="218"/>
        <end position="240"/>
    </location>
</feature>
<feature type="transmembrane region" description="Helical" evidence="7">
    <location>
        <begin position="21"/>
        <end position="40"/>
    </location>
</feature>
<keyword evidence="7" id="KW-0812">Transmembrane</keyword>
<evidence type="ECO:0000256" key="2">
    <source>
        <dbReference type="ARBA" id="ARBA00007931"/>
    </source>
</evidence>
<organism evidence="8 9">
    <name type="scientific">Nocardioides plantarum</name>
    <dbReference type="NCBI Taxonomy" id="29299"/>
    <lineage>
        <taxon>Bacteria</taxon>
        <taxon>Bacillati</taxon>
        <taxon>Actinomycetota</taxon>
        <taxon>Actinomycetes</taxon>
        <taxon>Propionibacteriales</taxon>
        <taxon>Nocardioidaceae</taxon>
        <taxon>Nocardioides</taxon>
    </lineage>
</organism>
<evidence type="ECO:0000313" key="9">
    <source>
        <dbReference type="Proteomes" id="UP001589750"/>
    </source>
</evidence>
<comment type="similarity">
    <text evidence="2">Belongs to the peptidase M50B family.</text>
</comment>
<dbReference type="PANTHER" id="PTHR39188">
    <property type="entry name" value="MEMBRANE-ASSOCIATED ZINC METALLOPROTEASE M50B"/>
    <property type="match status" value="1"/>
</dbReference>
<keyword evidence="7" id="KW-0472">Membrane</keyword>